<keyword evidence="6" id="KW-1185">Reference proteome</keyword>
<accession>A0AAD5EIM8</accession>
<keyword evidence="3" id="KW-0326">Glycosidase</keyword>
<protein>
    <recommendedName>
        <fullName evidence="4">GH16 domain-containing protein</fullName>
    </recommendedName>
</protein>
<proteinExistence type="predicted"/>
<comment type="caution">
    <text evidence="5">The sequence shown here is derived from an EMBL/GenBank/DDBJ whole genome shotgun (WGS) entry which is preliminary data.</text>
</comment>
<dbReference type="EMBL" id="MU620892">
    <property type="protein sequence ID" value="KAI8584533.1"/>
    <property type="molecule type" value="Genomic_DNA"/>
</dbReference>
<evidence type="ECO:0000256" key="1">
    <source>
        <dbReference type="ARBA" id="ARBA00022729"/>
    </source>
</evidence>
<dbReference type="Pfam" id="PF00722">
    <property type="entry name" value="Glyco_hydro_16"/>
    <property type="match status" value="1"/>
</dbReference>
<dbReference type="RefSeq" id="XP_051449537.1">
    <property type="nucleotide sequence ID" value="XM_051584932.1"/>
</dbReference>
<sequence length="332" mass="36721">MNPAPMNPKPTCRSYTEDFTNTVVQEADDWAPTSTNVDMVNLSGSKSAYQIENGMLKLRMMQPEFNANGKPKTEGVAATLDMAFEMQYGAIEVRMKTSPVNGVCTSINTMSENGDEIDIEMAPHYFNTQPPSIQEYNYFYRRQGSGPPGVTHGGYVDLKYNTSADFHVYRAEWNTDSIIWRTDGKIVHVQNKNETFDGTNYIFPTEPSRIELGIWDAGFANSGWSGGPIPWHQYKEVNAWFDYVKIECNPIYNHVIPARASQTSKAVSLNVNLDAEAPRNLNKTLPGGIKIGRHASPGIPPKDTKVIVGKVADAGYNHASPGSASSKSIEQI</sequence>
<dbReference type="PROSITE" id="PS51762">
    <property type="entry name" value="GH16_2"/>
    <property type="match status" value="1"/>
</dbReference>
<gene>
    <name evidence="5" type="ORF">K450DRAFT_216781</name>
</gene>
<dbReference type="PANTHER" id="PTHR10963">
    <property type="entry name" value="GLYCOSYL HYDROLASE-RELATED"/>
    <property type="match status" value="1"/>
</dbReference>
<dbReference type="GO" id="GO:0004553">
    <property type="term" value="F:hydrolase activity, hydrolyzing O-glycosyl compounds"/>
    <property type="evidence" value="ECO:0007669"/>
    <property type="project" value="InterPro"/>
</dbReference>
<dbReference type="InterPro" id="IPR013320">
    <property type="entry name" value="ConA-like_dom_sf"/>
</dbReference>
<evidence type="ECO:0000256" key="2">
    <source>
        <dbReference type="ARBA" id="ARBA00022801"/>
    </source>
</evidence>
<reference evidence="5" key="2">
    <citation type="journal article" date="2022" name="Proc. Natl. Acad. Sci. U.S.A.">
        <title>Diploid-dominant life cycles characterize the early evolution of Fungi.</title>
        <authorList>
            <person name="Amses K.R."/>
            <person name="Simmons D.R."/>
            <person name="Longcore J.E."/>
            <person name="Mondo S.J."/>
            <person name="Seto K."/>
            <person name="Jeronimo G.H."/>
            <person name="Bonds A.E."/>
            <person name="Quandt C.A."/>
            <person name="Davis W.J."/>
            <person name="Chang Y."/>
            <person name="Federici B.A."/>
            <person name="Kuo A."/>
            <person name="LaButti K."/>
            <person name="Pangilinan J."/>
            <person name="Andreopoulos W."/>
            <person name="Tritt A."/>
            <person name="Riley R."/>
            <person name="Hundley H."/>
            <person name="Johnson J."/>
            <person name="Lipzen A."/>
            <person name="Barry K."/>
            <person name="Lang B.F."/>
            <person name="Cuomo C.A."/>
            <person name="Buchler N.E."/>
            <person name="Grigoriev I.V."/>
            <person name="Spatafora J.W."/>
            <person name="Stajich J.E."/>
            <person name="James T.Y."/>
        </authorList>
    </citation>
    <scope>NUCLEOTIDE SEQUENCE</scope>
    <source>
        <strain evidence="5">AG</strain>
    </source>
</reference>
<dbReference type="AlphaFoldDB" id="A0AAD5EIM8"/>
<keyword evidence="2" id="KW-0378">Hydrolase</keyword>
<dbReference type="InterPro" id="IPR000757">
    <property type="entry name" value="Beta-glucanase-like"/>
</dbReference>
<reference evidence="5" key="1">
    <citation type="submission" date="2021-06" db="EMBL/GenBank/DDBJ databases">
        <authorList>
            <consortium name="DOE Joint Genome Institute"/>
            <person name="Mondo S.J."/>
            <person name="Amses K.R."/>
            <person name="Simmons D.R."/>
            <person name="Longcore J.E."/>
            <person name="Seto K."/>
            <person name="Alves G.H."/>
            <person name="Bonds A.E."/>
            <person name="Quandt C.A."/>
            <person name="Davis W.J."/>
            <person name="Chang Y."/>
            <person name="Letcher P.M."/>
            <person name="Powell M.J."/>
            <person name="Kuo A."/>
            <person name="Labutti K."/>
            <person name="Pangilinan J."/>
            <person name="Andreopoulos W."/>
            <person name="Tritt A."/>
            <person name="Riley R."/>
            <person name="Hundley H."/>
            <person name="Johnson J."/>
            <person name="Lipzen A."/>
            <person name="Barry K."/>
            <person name="Berbee M.L."/>
            <person name="Buchler N.E."/>
            <person name="Grigoriev I.V."/>
            <person name="Spatafora J.W."/>
            <person name="Stajich J.E."/>
            <person name="James T.Y."/>
        </authorList>
    </citation>
    <scope>NUCLEOTIDE SEQUENCE</scope>
    <source>
        <strain evidence="5">AG</strain>
    </source>
</reference>
<evidence type="ECO:0000313" key="6">
    <source>
        <dbReference type="Proteomes" id="UP001206595"/>
    </source>
</evidence>
<organism evidence="5 6">
    <name type="scientific">Umbelopsis ramanniana AG</name>
    <dbReference type="NCBI Taxonomy" id="1314678"/>
    <lineage>
        <taxon>Eukaryota</taxon>
        <taxon>Fungi</taxon>
        <taxon>Fungi incertae sedis</taxon>
        <taxon>Mucoromycota</taxon>
        <taxon>Mucoromycotina</taxon>
        <taxon>Umbelopsidomycetes</taxon>
        <taxon>Umbelopsidales</taxon>
        <taxon>Umbelopsidaceae</taxon>
        <taxon>Umbelopsis</taxon>
    </lineage>
</organism>
<evidence type="ECO:0000256" key="3">
    <source>
        <dbReference type="ARBA" id="ARBA00023295"/>
    </source>
</evidence>
<dbReference type="PANTHER" id="PTHR10963:SF22">
    <property type="entry name" value="GLYCOSIDASE CRH2-RELATED"/>
    <property type="match status" value="1"/>
</dbReference>
<dbReference type="InterPro" id="IPR050546">
    <property type="entry name" value="Glycosyl_Hydrlase_16"/>
</dbReference>
<evidence type="ECO:0000313" key="5">
    <source>
        <dbReference type="EMBL" id="KAI8584533.1"/>
    </source>
</evidence>
<evidence type="ECO:0000259" key="4">
    <source>
        <dbReference type="PROSITE" id="PS51762"/>
    </source>
</evidence>
<dbReference type="GeneID" id="75910282"/>
<name>A0AAD5EIM8_UMBRA</name>
<dbReference type="SUPFAM" id="SSF49899">
    <property type="entry name" value="Concanavalin A-like lectins/glucanases"/>
    <property type="match status" value="1"/>
</dbReference>
<feature type="domain" description="GH16" evidence="4">
    <location>
        <begin position="1"/>
        <end position="252"/>
    </location>
</feature>
<keyword evidence="1" id="KW-0732">Signal</keyword>
<dbReference type="GO" id="GO:0005975">
    <property type="term" value="P:carbohydrate metabolic process"/>
    <property type="evidence" value="ECO:0007669"/>
    <property type="project" value="InterPro"/>
</dbReference>
<dbReference type="Proteomes" id="UP001206595">
    <property type="component" value="Unassembled WGS sequence"/>
</dbReference>
<dbReference type="Gene3D" id="2.60.120.200">
    <property type="match status" value="1"/>
</dbReference>